<gene>
    <name evidence="2" type="ORF">EDC65_1738</name>
</gene>
<name>A0A3N1LXM2_9PROT</name>
<reference evidence="2 3" key="1">
    <citation type="submission" date="2018-11" db="EMBL/GenBank/DDBJ databases">
        <title>Genomic Encyclopedia of Type Strains, Phase IV (KMG-IV): sequencing the most valuable type-strain genomes for metagenomic binning, comparative biology and taxonomic classification.</title>
        <authorList>
            <person name="Goeker M."/>
        </authorList>
    </citation>
    <scope>NUCLEOTIDE SEQUENCE [LARGE SCALE GENOMIC DNA]</scope>
    <source>
        <strain evidence="2 3">DSM 5900</strain>
    </source>
</reference>
<comment type="caution">
    <text evidence="2">The sequence shown here is derived from an EMBL/GenBank/DDBJ whole genome shotgun (WGS) entry which is preliminary data.</text>
</comment>
<dbReference type="Gene3D" id="3.90.550.10">
    <property type="entry name" value="Spore Coat Polysaccharide Biosynthesis Protein SpsA, Chain A"/>
    <property type="match status" value="1"/>
</dbReference>
<dbReference type="RefSeq" id="WP_123689865.1">
    <property type="nucleotide sequence ID" value="NZ_AP019700.1"/>
</dbReference>
<dbReference type="OrthoDB" id="9807795at2"/>
<accession>A0A3N1LXM2</accession>
<keyword evidence="2" id="KW-0808">Transferase</keyword>
<dbReference type="InterPro" id="IPR029044">
    <property type="entry name" value="Nucleotide-diphossugar_trans"/>
</dbReference>
<evidence type="ECO:0000259" key="1">
    <source>
        <dbReference type="Pfam" id="PF00535"/>
    </source>
</evidence>
<proteinExistence type="predicted"/>
<keyword evidence="2" id="KW-0328">Glycosyltransferase</keyword>
<dbReference type="AlphaFoldDB" id="A0A3N1LXM2"/>
<dbReference type="InterPro" id="IPR050256">
    <property type="entry name" value="Glycosyltransferase_2"/>
</dbReference>
<evidence type="ECO:0000313" key="2">
    <source>
        <dbReference type="EMBL" id="ROP99943.1"/>
    </source>
</evidence>
<dbReference type="CDD" id="cd04179">
    <property type="entry name" value="DPM_DPG-synthase_like"/>
    <property type="match status" value="1"/>
</dbReference>
<dbReference type="InterPro" id="IPR001173">
    <property type="entry name" value="Glyco_trans_2-like"/>
</dbReference>
<protein>
    <submittedName>
        <fullName evidence="2">Dolichol-phosphate mannosyltransferase</fullName>
    </submittedName>
</protein>
<organism evidence="2 3">
    <name type="scientific">Stella humosa</name>
    <dbReference type="NCBI Taxonomy" id="94"/>
    <lineage>
        <taxon>Bacteria</taxon>
        <taxon>Pseudomonadati</taxon>
        <taxon>Pseudomonadota</taxon>
        <taxon>Alphaproteobacteria</taxon>
        <taxon>Rhodospirillales</taxon>
        <taxon>Stellaceae</taxon>
        <taxon>Stella</taxon>
    </lineage>
</organism>
<dbReference type="GO" id="GO:0016757">
    <property type="term" value="F:glycosyltransferase activity"/>
    <property type="evidence" value="ECO:0007669"/>
    <property type="project" value="UniProtKB-KW"/>
</dbReference>
<evidence type="ECO:0000313" key="3">
    <source>
        <dbReference type="Proteomes" id="UP000278222"/>
    </source>
</evidence>
<sequence>MPLEVRSLAEWEKAGIADLLSVVIPAHNEEGQIEGTIDALVAALSAAGIAHEILVVNDNSRDSTEAILQRMAAANPAVRYVNNPKPNGFGLAVRTGLAEFRGDAVAIVMADGSDPPDDLVRFYRRLQEGYDCVFGTRFSRGGSTSDYPWPKLVMNRFGNQVIRSLFLIRYNDVTNAFKLYRRSVIAGLQPLLAYHFNLTVELPLKAIVRGYRYAVEPNGWINRKEGLSKFKVREMGSRYLFIILYCLLEKWLSRQDYRDRHDLRESQLQVWHR</sequence>
<dbReference type="SUPFAM" id="SSF53448">
    <property type="entry name" value="Nucleotide-diphospho-sugar transferases"/>
    <property type="match status" value="1"/>
</dbReference>
<keyword evidence="3" id="KW-1185">Reference proteome</keyword>
<dbReference type="PANTHER" id="PTHR48090:SF7">
    <property type="entry name" value="RFBJ PROTEIN"/>
    <property type="match status" value="1"/>
</dbReference>
<dbReference type="PANTHER" id="PTHR48090">
    <property type="entry name" value="UNDECAPRENYL-PHOSPHATE 4-DEOXY-4-FORMAMIDO-L-ARABINOSE TRANSFERASE-RELATED"/>
    <property type="match status" value="1"/>
</dbReference>
<feature type="domain" description="Glycosyltransferase 2-like" evidence="1">
    <location>
        <begin position="21"/>
        <end position="185"/>
    </location>
</feature>
<dbReference type="Pfam" id="PF00535">
    <property type="entry name" value="Glycos_transf_2"/>
    <property type="match status" value="1"/>
</dbReference>
<dbReference type="EMBL" id="RJKX01000013">
    <property type="protein sequence ID" value="ROP99943.1"/>
    <property type="molecule type" value="Genomic_DNA"/>
</dbReference>
<dbReference type="Proteomes" id="UP000278222">
    <property type="component" value="Unassembled WGS sequence"/>
</dbReference>